<evidence type="ECO:0000313" key="2">
    <source>
        <dbReference type="Proteomes" id="UP000003344"/>
    </source>
</evidence>
<evidence type="ECO:0000313" key="1">
    <source>
        <dbReference type="EMBL" id="EFC88832.1"/>
    </source>
</evidence>
<organism evidence="1 2">
    <name type="scientific">Neisseria mucosa (strain ATCC 25996 / DSM 4631 / NCTC 10774 / M26)</name>
    <dbReference type="NCBI Taxonomy" id="546266"/>
    <lineage>
        <taxon>Bacteria</taxon>
        <taxon>Pseudomonadati</taxon>
        <taxon>Pseudomonadota</taxon>
        <taxon>Betaproteobacteria</taxon>
        <taxon>Neisseriales</taxon>
        <taxon>Neisseriaceae</taxon>
        <taxon>Neisseria</taxon>
    </lineage>
</organism>
<comment type="caution">
    <text evidence="1">The sequence shown here is derived from an EMBL/GenBank/DDBJ whole genome shotgun (WGS) entry which is preliminary data.</text>
</comment>
<name>D2ZW87_NEIM2</name>
<accession>D2ZW87</accession>
<sequence length="45" mass="5056">MDGNGVHDAAFFADNGISDDLNYYLVKIIAKLSVETHLNDFRHAF</sequence>
<protein>
    <submittedName>
        <fullName evidence="1">Uncharacterized protein</fullName>
    </submittedName>
</protein>
<reference evidence="1 2" key="1">
    <citation type="submission" date="2009-10" db="EMBL/GenBank/DDBJ databases">
        <authorList>
            <person name="Weinstock G."/>
            <person name="Sodergren E."/>
            <person name="Clifton S."/>
            <person name="Fulton L."/>
            <person name="Fulton B."/>
            <person name="Courtney L."/>
            <person name="Fronick C."/>
            <person name="Harrison M."/>
            <person name="Strong C."/>
            <person name="Farmer C."/>
            <person name="Delahaunty K."/>
            <person name="Markovic C."/>
            <person name="Hall O."/>
            <person name="Minx P."/>
            <person name="Tomlinson C."/>
            <person name="Mitreva M."/>
            <person name="Nelson J."/>
            <person name="Hou S."/>
            <person name="Wollam A."/>
            <person name="Pepin K.H."/>
            <person name="Johnson M."/>
            <person name="Bhonagiri V."/>
            <person name="Nash W.E."/>
            <person name="Warren W."/>
            <person name="Chinwalla A."/>
            <person name="Mardis E.R."/>
            <person name="Wilson R.K."/>
        </authorList>
    </citation>
    <scope>NUCLEOTIDE SEQUENCE [LARGE SCALE GENOMIC DNA]</scope>
    <source>
        <strain evidence="2">ATCC 25996 / DSM 4631 / NCTC 10774 / M26</strain>
    </source>
</reference>
<gene>
    <name evidence="1" type="ORF">NEIMUCOT_04881</name>
</gene>
<dbReference type="Proteomes" id="UP000003344">
    <property type="component" value="Unassembled WGS sequence"/>
</dbReference>
<dbReference type="EMBL" id="ACDX02000006">
    <property type="protein sequence ID" value="EFC88832.1"/>
    <property type="molecule type" value="Genomic_DNA"/>
</dbReference>
<proteinExistence type="predicted"/>
<dbReference type="AlphaFoldDB" id="D2ZW87"/>